<protein>
    <recommendedName>
        <fullName evidence="4">DUF1800 domain-containing protein</fullName>
    </recommendedName>
</protein>
<dbReference type="InterPro" id="IPR014917">
    <property type="entry name" value="DUF1800"/>
</dbReference>
<reference evidence="2 3" key="1">
    <citation type="submission" date="2017-07" db="EMBL/GenBank/DDBJ databases">
        <title>Sandarakinorhabdus cyanobacteriorum sp. nov., a novel bacterium isolated from cyanobacterial aggregates in a eutrophic lake.</title>
        <authorList>
            <person name="Cai H."/>
        </authorList>
    </citation>
    <scope>NUCLEOTIDE SEQUENCE [LARGE SCALE GENOMIC DNA]</scope>
    <source>
        <strain evidence="2 3">TH057</strain>
    </source>
</reference>
<evidence type="ECO:0000313" key="2">
    <source>
        <dbReference type="EMBL" id="OYQ25710.1"/>
    </source>
</evidence>
<gene>
    <name evidence="2" type="ORF">CHU93_13350</name>
</gene>
<evidence type="ECO:0008006" key="4">
    <source>
        <dbReference type="Google" id="ProtNLM"/>
    </source>
</evidence>
<comment type="caution">
    <text evidence="2">The sequence shown here is derived from an EMBL/GenBank/DDBJ whole genome shotgun (WGS) entry which is preliminary data.</text>
</comment>
<feature type="region of interest" description="Disordered" evidence="1">
    <location>
        <begin position="68"/>
        <end position="88"/>
    </location>
</feature>
<proteinExistence type="predicted"/>
<dbReference type="OrthoDB" id="9772295at2"/>
<organism evidence="2 3">
    <name type="scientific">Sandarakinorhabdus cyanobacteriorum</name>
    <dbReference type="NCBI Taxonomy" id="1981098"/>
    <lineage>
        <taxon>Bacteria</taxon>
        <taxon>Pseudomonadati</taxon>
        <taxon>Pseudomonadota</taxon>
        <taxon>Alphaproteobacteria</taxon>
        <taxon>Sphingomonadales</taxon>
        <taxon>Sphingosinicellaceae</taxon>
        <taxon>Sandarakinorhabdus</taxon>
    </lineage>
</organism>
<dbReference type="AlphaFoldDB" id="A0A255YB72"/>
<dbReference type="RefSeq" id="WP_094474660.1">
    <property type="nucleotide sequence ID" value="NZ_NOXT01000121.1"/>
</dbReference>
<name>A0A255YB72_9SPHN</name>
<dbReference type="Proteomes" id="UP000216991">
    <property type="component" value="Unassembled WGS sequence"/>
</dbReference>
<accession>A0A255YB72</accession>
<evidence type="ECO:0000313" key="3">
    <source>
        <dbReference type="Proteomes" id="UP000216991"/>
    </source>
</evidence>
<sequence length="477" mass="50996">MSIAAIALNRFGLGARPDATAPADPRAWLIAQFSAFEPRPAIIAALPDAAAMTAQYRDNLRQLRQVGIGGIPRQPGDPEPPKGAEAQALAEAQQKARREAFRAAYAGQVRARLALALASHAPFAERLVHFWSNHFAISTDKLATATMGGPHEFEAIRPHIAGRFSDLLLAVTRHPAMMFYLDQAQSVGPGSLLAEVARRRNAPRQPGLNENLAREILELHTLGAGHYTQADVAGLARALTGWSIGGFVRRPLGLDAPPGQFIFQPAWHEPGRVTVAGKTYAQDGEAQARAILDDLALHPQTARHLATKLARHFINDDPPPHLVGRLAATYLANGGALLPVYQALITAPEAWATPLAKFKNPWDWTVSAMRALGLNDAPGNARIAPMLNELGQPIWRPGSPAGWPDAASRWAAPDALLRRVEVAGRLASLAPAADPRALAARVLPGVLSATTATAIARAESPAEGMALLLVSPEFLRR</sequence>
<dbReference type="Pfam" id="PF08811">
    <property type="entry name" value="DUF1800"/>
    <property type="match status" value="1"/>
</dbReference>
<evidence type="ECO:0000256" key="1">
    <source>
        <dbReference type="SAM" id="MobiDB-lite"/>
    </source>
</evidence>
<dbReference type="EMBL" id="NOXT01000121">
    <property type="protein sequence ID" value="OYQ25710.1"/>
    <property type="molecule type" value="Genomic_DNA"/>
</dbReference>
<keyword evidence="3" id="KW-1185">Reference proteome</keyword>